<dbReference type="AlphaFoldDB" id="A0A1B8Q9U0"/>
<protein>
    <submittedName>
        <fullName evidence="2">Permease</fullName>
    </submittedName>
</protein>
<feature type="transmembrane region" description="Helical" evidence="1">
    <location>
        <begin position="102"/>
        <end position="120"/>
    </location>
</feature>
<keyword evidence="1" id="KW-1133">Transmembrane helix</keyword>
<accession>A0A1B8Q9U0</accession>
<feature type="transmembrane region" description="Helical" evidence="1">
    <location>
        <begin position="12"/>
        <end position="30"/>
    </location>
</feature>
<evidence type="ECO:0000256" key="1">
    <source>
        <dbReference type="SAM" id="Phobius"/>
    </source>
</evidence>
<feature type="transmembrane region" description="Helical" evidence="1">
    <location>
        <begin position="140"/>
        <end position="158"/>
    </location>
</feature>
<comment type="caution">
    <text evidence="2">The sequence shown here is derived from an EMBL/GenBank/DDBJ whole genome shotgun (WGS) entry which is preliminary data.</text>
</comment>
<feature type="transmembrane region" description="Helical" evidence="1">
    <location>
        <begin position="214"/>
        <end position="247"/>
    </location>
</feature>
<keyword evidence="1" id="KW-0472">Membrane</keyword>
<reference evidence="2 3" key="1">
    <citation type="submission" date="2016-06" db="EMBL/GenBank/DDBJ databases">
        <title>Draft genome of Moraxella atlantae CCUG 59586.</title>
        <authorList>
            <person name="Salva-Serra F."/>
            <person name="Engstrom-Jakobsson H."/>
            <person name="Thorell K."/>
            <person name="Gonzales-Siles L."/>
            <person name="Karlsson R."/>
            <person name="Boulund F."/>
            <person name="Engstrand L."/>
            <person name="Kristiansson E."/>
            <person name="Moore E."/>
        </authorList>
    </citation>
    <scope>NUCLEOTIDE SEQUENCE [LARGE SCALE GENOMIC DNA]</scope>
    <source>
        <strain evidence="2 3">CCUG 59586</strain>
    </source>
</reference>
<sequence length="323" mass="34554">MEQIQSLIQMEYLYGLAGIILLIVGGLTFADTTNPKRWTSGFFWVAYGVIMLLGNFIPPLVVGILVVLMALVAGFGGVAAGREMLPPREVRLARAAVLKNKLFVPALAIPFFTIICAVVLKNAQFGDLRLFPEKNETLAGLGVASILALVLACVITKNSPMQSMKESRRLFEAMGWAVVLPQLLAVLGIIFTDAGVGKAIAELTTNYLAVDHRLIAVAAYCVGMAVFTMIMGNAFAAFPVITAGIGLPILIMQHHANPAVVCAIGMFSGYCGTLMTPMAANFNIIPAALLELEDKNAVIKAQVWTALPLLAANVVLMYVLAFR</sequence>
<dbReference type="RefSeq" id="WP_067338278.1">
    <property type="nucleotide sequence ID" value="NZ_LZNA01000067.1"/>
</dbReference>
<feature type="transmembrane region" description="Helical" evidence="1">
    <location>
        <begin position="60"/>
        <end position="81"/>
    </location>
</feature>
<feature type="transmembrane region" description="Helical" evidence="1">
    <location>
        <begin position="302"/>
        <end position="322"/>
    </location>
</feature>
<organism evidence="2 3">
    <name type="scientific">Faucicola atlantae</name>
    <dbReference type="NCBI Taxonomy" id="34059"/>
    <lineage>
        <taxon>Bacteria</taxon>
        <taxon>Pseudomonadati</taxon>
        <taxon>Pseudomonadota</taxon>
        <taxon>Gammaproteobacteria</taxon>
        <taxon>Moraxellales</taxon>
        <taxon>Moraxellaceae</taxon>
        <taxon>Faucicola</taxon>
    </lineage>
</organism>
<evidence type="ECO:0000313" key="3">
    <source>
        <dbReference type="Proteomes" id="UP000092616"/>
    </source>
</evidence>
<evidence type="ECO:0000313" key="2">
    <source>
        <dbReference type="EMBL" id="OBX75889.1"/>
    </source>
</evidence>
<feature type="transmembrane region" description="Helical" evidence="1">
    <location>
        <begin position="170"/>
        <end position="194"/>
    </location>
</feature>
<dbReference type="Proteomes" id="UP000092616">
    <property type="component" value="Unassembled WGS sequence"/>
</dbReference>
<gene>
    <name evidence="2" type="ORF">A9306_01235</name>
</gene>
<proteinExistence type="predicted"/>
<keyword evidence="3" id="KW-1185">Reference proteome</keyword>
<feature type="transmembrane region" description="Helical" evidence="1">
    <location>
        <begin position="259"/>
        <end position="282"/>
    </location>
</feature>
<dbReference type="EMBL" id="LZNA01000067">
    <property type="protein sequence ID" value="OBX75889.1"/>
    <property type="molecule type" value="Genomic_DNA"/>
</dbReference>
<name>A0A1B8Q9U0_9GAMM</name>
<dbReference type="InterPro" id="IPR009323">
    <property type="entry name" value="DUF979"/>
</dbReference>
<keyword evidence="1" id="KW-0812">Transmembrane</keyword>
<dbReference type="Pfam" id="PF06166">
    <property type="entry name" value="DUF979"/>
    <property type="match status" value="1"/>
</dbReference>